<name>A0ABR4KDW4_9EURO</name>
<sequence>MALPSLTSPLRVGKLDLKHRVALAPLTRYRANDDHVPLDIVREYYAQRASIPGTLLVSEGTFISPRAGGMNNVPGIWNEAQIQQWKTITDAVHVRGSYIFCQLWALGRAAQPEVLAKDGYEVISSGNIPMTEDSTAPRPLSREEIQSWVEDYATAARNAIAAGFDGVEIHGANGYLCDQFLQDTCNNRDDEWGGSVENRSRFGLEVAKAVSAAVGSDRTGYRISPWSTFQGMRMQDLQTQFTHLVGQLRPLGLAYLHVVEPRISGSATVEGDQEDHEFLLKAYGSDRPIILAGGFSADSAERMIQAHSSYKIAIGFGRHFIANPDLPFRLAKGIPLRDYDRTTFYTPKSPIGYVDLPFSEEFAAHSATQQPALG</sequence>
<evidence type="ECO:0000259" key="1">
    <source>
        <dbReference type="Pfam" id="PF00724"/>
    </source>
</evidence>
<gene>
    <name evidence="2" type="ORF">BJX68DRAFT_90697</name>
</gene>
<feature type="domain" description="NADH:flavin oxidoreductase/NADH oxidase N-terminal" evidence="1">
    <location>
        <begin position="6"/>
        <end position="336"/>
    </location>
</feature>
<protein>
    <recommendedName>
        <fullName evidence="1">NADH:flavin oxidoreductase/NADH oxidase N-terminal domain-containing protein</fullName>
    </recommendedName>
</protein>
<dbReference type="Pfam" id="PF00724">
    <property type="entry name" value="Oxidored_FMN"/>
    <property type="match status" value="1"/>
</dbReference>
<evidence type="ECO:0000313" key="3">
    <source>
        <dbReference type="Proteomes" id="UP001610444"/>
    </source>
</evidence>
<dbReference type="Gene3D" id="3.20.20.70">
    <property type="entry name" value="Aldolase class I"/>
    <property type="match status" value="1"/>
</dbReference>
<dbReference type="EMBL" id="JBFXLR010000020">
    <property type="protein sequence ID" value="KAL2850376.1"/>
    <property type="molecule type" value="Genomic_DNA"/>
</dbReference>
<dbReference type="InterPro" id="IPR001155">
    <property type="entry name" value="OxRdtase_FMN_N"/>
</dbReference>
<keyword evidence="3" id="KW-1185">Reference proteome</keyword>
<evidence type="ECO:0000313" key="2">
    <source>
        <dbReference type="EMBL" id="KAL2850376.1"/>
    </source>
</evidence>
<accession>A0ABR4KDW4</accession>
<comment type="caution">
    <text evidence="2">The sequence shown here is derived from an EMBL/GenBank/DDBJ whole genome shotgun (WGS) entry which is preliminary data.</text>
</comment>
<dbReference type="PANTHER" id="PTHR22893">
    <property type="entry name" value="NADH OXIDOREDUCTASE-RELATED"/>
    <property type="match status" value="1"/>
</dbReference>
<dbReference type="PANTHER" id="PTHR22893:SF91">
    <property type="entry name" value="NADPH DEHYDROGENASE 2-RELATED"/>
    <property type="match status" value="1"/>
</dbReference>
<dbReference type="Proteomes" id="UP001610444">
    <property type="component" value="Unassembled WGS sequence"/>
</dbReference>
<dbReference type="SUPFAM" id="SSF51395">
    <property type="entry name" value="FMN-linked oxidoreductases"/>
    <property type="match status" value="1"/>
</dbReference>
<organism evidence="2 3">
    <name type="scientific">Aspergillus pseudodeflectus</name>
    <dbReference type="NCBI Taxonomy" id="176178"/>
    <lineage>
        <taxon>Eukaryota</taxon>
        <taxon>Fungi</taxon>
        <taxon>Dikarya</taxon>
        <taxon>Ascomycota</taxon>
        <taxon>Pezizomycotina</taxon>
        <taxon>Eurotiomycetes</taxon>
        <taxon>Eurotiomycetidae</taxon>
        <taxon>Eurotiales</taxon>
        <taxon>Aspergillaceae</taxon>
        <taxon>Aspergillus</taxon>
        <taxon>Aspergillus subgen. Nidulantes</taxon>
    </lineage>
</organism>
<dbReference type="GeneID" id="98165147"/>
<proteinExistence type="predicted"/>
<dbReference type="InterPro" id="IPR045247">
    <property type="entry name" value="Oye-like"/>
</dbReference>
<dbReference type="CDD" id="cd02933">
    <property type="entry name" value="OYE_like_FMN"/>
    <property type="match status" value="1"/>
</dbReference>
<reference evidence="2 3" key="1">
    <citation type="submission" date="2024-07" db="EMBL/GenBank/DDBJ databases">
        <title>Section-level genome sequencing and comparative genomics of Aspergillus sections Usti and Cavernicolus.</title>
        <authorList>
            <consortium name="Lawrence Berkeley National Laboratory"/>
            <person name="Nybo J.L."/>
            <person name="Vesth T.C."/>
            <person name="Theobald S."/>
            <person name="Frisvad J.C."/>
            <person name="Larsen T.O."/>
            <person name="Kjaerboelling I."/>
            <person name="Rothschild-Mancinelli K."/>
            <person name="Lyhne E.K."/>
            <person name="Kogle M.E."/>
            <person name="Barry K."/>
            <person name="Clum A."/>
            <person name="Na H."/>
            <person name="Ledsgaard L."/>
            <person name="Lin J."/>
            <person name="Lipzen A."/>
            <person name="Kuo A."/>
            <person name="Riley R."/>
            <person name="Mondo S."/>
            <person name="LaButti K."/>
            <person name="Haridas S."/>
            <person name="Pangalinan J."/>
            <person name="Salamov A.A."/>
            <person name="Simmons B.A."/>
            <person name="Magnuson J.K."/>
            <person name="Chen J."/>
            <person name="Drula E."/>
            <person name="Henrissat B."/>
            <person name="Wiebenga A."/>
            <person name="Lubbers R.J."/>
            <person name="Gomes A.C."/>
            <person name="Macurrencykelacurrency M.R."/>
            <person name="Stajich J."/>
            <person name="Grigoriev I.V."/>
            <person name="Mortensen U.H."/>
            <person name="De vries R.P."/>
            <person name="Baker S.E."/>
            <person name="Andersen M.R."/>
        </authorList>
    </citation>
    <scope>NUCLEOTIDE SEQUENCE [LARGE SCALE GENOMIC DNA]</scope>
    <source>
        <strain evidence="2 3">CBS 756.74</strain>
    </source>
</reference>
<dbReference type="InterPro" id="IPR013785">
    <property type="entry name" value="Aldolase_TIM"/>
</dbReference>
<dbReference type="RefSeq" id="XP_070899245.1">
    <property type="nucleotide sequence ID" value="XM_071049983.1"/>
</dbReference>